<dbReference type="SUPFAM" id="SSF52172">
    <property type="entry name" value="CheY-like"/>
    <property type="match status" value="1"/>
</dbReference>
<dbReference type="PROSITE" id="PS50110">
    <property type="entry name" value="RESPONSE_REGULATORY"/>
    <property type="match status" value="1"/>
</dbReference>
<evidence type="ECO:0000259" key="4">
    <source>
        <dbReference type="PROSITE" id="PS50110"/>
    </source>
</evidence>
<keyword evidence="6" id="KW-1185">Reference proteome</keyword>
<gene>
    <name evidence="5" type="ORF">ACFPQB_17090</name>
</gene>
<dbReference type="SMART" id="SM00448">
    <property type="entry name" value="REC"/>
    <property type="match status" value="1"/>
</dbReference>
<evidence type="ECO:0000313" key="5">
    <source>
        <dbReference type="EMBL" id="MFC5730640.1"/>
    </source>
</evidence>
<dbReference type="EMBL" id="JBHSNS010000009">
    <property type="protein sequence ID" value="MFC5730640.1"/>
    <property type="molecule type" value="Genomic_DNA"/>
</dbReference>
<dbReference type="PANTHER" id="PTHR44591:SF19">
    <property type="entry name" value="TWO-COMPONENT RESPONSE REGULATOR-RELATED"/>
    <property type="match status" value="1"/>
</dbReference>
<reference evidence="6" key="1">
    <citation type="journal article" date="2019" name="Int. J. Syst. Evol. Microbiol.">
        <title>The Global Catalogue of Microorganisms (GCM) 10K type strain sequencing project: providing services to taxonomists for standard genome sequencing and annotation.</title>
        <authorList>
            <consortium name="The Broad Institute Genomics Platform"/>
            <consortium name="The Broad Institute Genome Sequencing Center for Infectious Disease"/>
            <person name="Wu L."/>
            <person name="Ma J."/>
        </authorList>
    </citation>
    <scope>NUCLEOTIDE SEQUENCE [LARGE SCALE GENOMIC DNA]</scope>
    <source>
        <strain evidence="6">YIM 94188</strain>
    </source>
</reference>
<organism evidence="5 6">
    <name type="scientific">Nocardioides vastitatis</name>
    <dbReference type="NCBI Taxonomy" id="2568655"/>
    <lineage>
        <taxon>Bacteria</taxon>
        <taxon>Bacillati</taxon>
        <taxon>Actinomycetota</taxon>
        <taxon>Actinomycetes</taxon>
        <taxon>Propionibacteriales</taxon>
        <taxon>Nocardioidaceae</taxon>
        <taxon>Nocardioides</taxon>
    </lineage>
</organism>
<name>A0ABW0ZI01_9ACTN</name>
<sequence length="190" mass="20249">MTPPSSDAAPAASQPSLPRVLLVDDEPAILDGLRRHLRRSFEVATAVGGVEALQLMETSEPFAAVLSDMRMPAMDGAAFLALVRERHPDTVRMLLTGQSDMESTIAAINDGQIYRFLAKPCPGSTVEAALHDAVELHQQISAERDALRAMREGGRPQGGDAQAPAASTPLTLGDKLAAIRSTTRASQRLQ</sequence>
<accession>A0ABW0ZI01</accession>
<dbReference type="InterPro" id="IPR050595">
    <property type="entry name" value="Bact_response_regulator"/>
</dbReference>
<dbReference type="InterPro" id="IPR001789">
    <property type="entry name" value="Sig_transdc_resp-reg_receiver"/>
</dbReference>
<comment type="caution">
    <text evidence="5">The sequence shown here is derived from an EMBL/GenBank/DDBJ whole genome shotgun (WGS) entry which is preliminary data.</text>
</comment>
<feature type="domain" description="Response regulatory" evidence="4">
    <location>
        <begin position="19"/>
        <end position="134"/>
    </location>
</feature>
<protein>
    <submittedName>
        <fullName evidence="5">Response regulator</fullName>
    </submittedName>
</protein>
<evidence type="ECO:0000256" key="2">
    <source>
        <dbReference type="PROSITE-ProRule" id="PRU00169"/>
    </source>
</evidence>
<keyword evidence="1 2" id="KW-0597">Phosphoprotein</keyword>
<dbReference type="InterPro" id="IPR011006">
    <property type="entry name" value="CheY-like_superfamily"/>
</dbReference>
<evidence type="ECO:0000313" key="6">
    <source>
        <dbReference type="Proteomes" id="UP001596072"/>
    </source>
</evidence>
<feature type="modified residue" description="4-aspartylphosphate" evidence="2">
    <location>
        <position position="68"/>
    </location>
</feature>
<evidence type="ECO:0000256" key="3">
    <source>
        <dbReference type="SAM" id="MobiDB-lite"/>
    </source>
</evidence>
<dbReference type="Proteomes" id="UP001596072">
    <property type="component" value="Unassembled WGS sequence"/>
</dbReference>
<feature type="region of interest" description="Disordered" evidence="3">
    <location>
        <begin position="150"/>
        <end position="173"/>
    </location>
</feature>
<dbReference type="PANTHER" id="PTHR44591">
    <property type="entry name" value="STRESS RESPONSE REGULATOR PROTEIN 1"/>
    <property type="match status" value="1"/>
</dbReference>
<evidence type="ECO:0000256" key="1">
    <source>
        <dbReference type="ARBA" id="ARBA00022553"/>
    </source>
</evidence>
<dbReference type="CDD" id="cd17569">
    <property type="entry name" value="REC_HupR-like"/>
    <property type="match status" value="1"/>
</dbReference>
<dbReference type="Pfam" id="PF00072">
    <property type="entry name" value="Response_reg"/>
    <property type="match status" value="1"/>
</dbReference>
<dbReference type="RefSeq" id="WP_136431678.1">
    <property type="nucleotide sequence ID" value="NZ_JBHSNS010000009.1"/>
</dbReference>
<dbReference type="Gene3D" id="3.40.50.2300">
    <property type="match status" value="1"/>
</dbReference>
<proteinExistence type="predicted"/>